<organism evidence="1 2">
    <name type="scientific">Pannus brasiliensis CCIBt3594</name>
    <dbReference type="NCBI Taxonomy" id="1427578"/>
    <lineage>
        <taxon>Bacteria</taxon>
        <taxon>Bacillati</taxon>
        <taxon>Cyanobacteriota</taxon>
        <taxon>Cyanophyceae</taxon>
        <taxon>Oscillatoriophycideae</taxon>
        <taxon>Chroococcales</taxon>
        <taxon>Microcystaceae</taxon>
        <taxon>Pannus</taxon>
    </lineage>
</organism>
<sequence length="105" mass="12191">MDQQKPVFASGDRSIRSIVTELHSYFRDLQSYYQIARDEVAIALENTADPARMHDLKQQLQKFTRKLQYLHLLDHSIASADVILHTEEMIDEFNSSENKGEPLKN</sequence>
<dbReference type="EMBL" id="JBAFSM010000045">
    <property type="protein sequence ID" value="MEG3439312.1"/>
    <property type="molecule type" value="Genomic_DNA"/>
</dbReference>
<gene>
    <name evidence="1" type="ORF">V0288_19455</name>
</gene>
<keyword evidence="2" id="KW-1185">Reference proteome</keyword>
<reference evidence="1 2" key="1">
    <citation type="submission" date="2024-01" db="EMBL/GenBank/DDBJ databases">
        <title>Genomic insights into the taxonomy and metabolism of the cyanobacterium Pannus brasiliensis CCIBt3594.</title>
        <authorList>
            <person name="Machado M."/>
            <person name="Botero N.B."/>
            <person name="Andreote A.P.D."/>
            <person name="Feitosa A.M.T."/>
            <person name="Popin R."/>
            <person name="Sivonen K."/>
            <person name="Fiore M.F."/>
        </authorList>
    </citation>
    <scope>NUCLEOTIDE SEQUENCE [LARGE SCALE GENOMIC DNA]</scope>
    <source>
        <strain evidence="1 2">CCIBt3594</strain>
    </source>
</reference>
<dbReference type="Proteomes" id="UP001328733">
    <property type="component" value="Unassembled WGS sequence"/>
</dbReference>
<dbReference type="RefSeq" id="WP_332866798.1">
    <property type="nucleotide sequence ID" value="NZ_JBAFSM010000045.1"/>
</dbReference>
<comment type="caution">
    <text evidence="1">The sequence shown here is derived from an EMBL/GenBank/DDBJ whole genome shotgun (WGS) entry which is preliminary data.</text>
</comment>
<accession>A0AAW9QY93</accession>
<evidence type="ECO:0000313" key="2">
    <source>
        <dbReference type="Proteomes" id="UP001328733"/>
    </source>
</evidence>
<dbReference type="AlphaFoldDB" id="A0AAW9QY93"/>
<protein>
    <submittedName>
        <fullName evidence="1">Uncharacterized protein</fullName>
    </submittedName>
</protein>
<proteinExistence type="predicted"/>
<name>A0AAW9QY93_9CHRO</name>
<evidence type="ECO:0000313" key="1">
    <source>
        <dbReference type="EMBL" id="MEG3439312.1"/>
    </source>
</evidence>